<dbReference type="Proteomes" id="UP000193642">
    <property type="component" value="Unassembled WGS sequence"/>
</dbReference>
<accession>A0A1Y2BK84</accession>
<evidence type="ECO:0000313" key="1">
    <source>
        <dbReference type="EMBL" id="ORY35174.1"/>
    </source>
</evidence>
<protein>
    <submittedName>
        <fullName evidence="1">Uncharacterized protein</fullName>
    </submittedName>
</protein>
<evidence type="ECO:0000313" key="2">
    <source>
        <dbReference type="Proteomes" id="UP000193642"/>
    </source>
</evidence>
<reference evidence="1 2" key="1">
    <citation type="submission" date="2016-07" db="EMBL/GenBank/DDBJ databases">
        <title>Pervasive Adenine N6-methylation of Active Genes in Fungi.</title>
        <authorList>
            <consortium name="DOE Joint Genome Institute"/>
            <person name="Mondo S.J."/>
            <person name="Dannebaum R.O."/>
            <person name="Kuo R.C."/>
            <person name="Labutti K."/>
            <person name="Haridas S."/>
            <person name="Kuo A."/>
            <person name="Salamov A."/>
            <person name="Ahrendt S.R."/>
            <person name="Lipzen A."/>
            <person name="Sullivan W."/>
            <person name="Andreopoulos W.B."/>
            <person name="Clum A."/>
            <person name="Lindquist E."/>
            <person name="Daum C."/>
            <person name="Ramamoorthy G.K."/>
            <person name="Gryganskyi A."/>
            <person name="Culley D."/>
            <person name="Magnuson J.K."/>
            <person name="James T.Y."/>
            <person name="O'Malley M.A."/>
            <person name="Stajich J.E."/>
            <person name="Spatafora J.W."/>
            <person name="Visel A."/>
            <person name="Grigoriev I.V."/>
        </authorList>
    </citation>
    <scope>NUCLEOTIDE SEQUENCE [LARGE SCALE GENOMIC DNA]</scope>
    <source>
        <strain evidence="1 2">JEL800</strain>
    </source>
</reference>
<gene>
    <name evidence="1" type="ORF">BCR33DRAFT_722524</name>
</gene>
<name>A0A1Y2BK84_9FUNG</name>
<sequence length="68" mass="7684">MQARTTGSSMVRLSDSSLILEEFLSVGLKKRKSSSVKDPKKTRGYRIILAPRLSYSGKIEEGRRRVEV</sequence>
<dbReference type="EMBL" id="MCGO01000060">
    <property type="protein sequence ID" value="ORY35174.1"/>
    <property type="molecule type" value="Genomic_DNA"/>
</dbReference>
<keyword evidence="2" id="KW-1185">Reference proteome</keyword>
<comment type="caution">
    <text evidence="1">The sequence shown here is derived from an EMBL/GenBank/DDBJ whole genome shotgun (WGS) entry which is preliminary data.</text>
</comment>
<proteinExistence type="predicted"/>
<dbReference type="AlphaFoldDB" id="A0A1Y2BK84"/>
<organism evidence="1 2">
    <name type="scientific">Rhizoclosmatium globosum</name>
    <dbReference type="NCBI Taxonomy" id="329046"/>
    <lineage>
        <taxon>Eukaryota</taxon>
        <taxon>Fungi</taxon>
        <taxon>Fungi incertae sedis</taxon>
        <taxon>Chytridiomycota</taxon>
        <taxon>Chytridiomycota incertae sedis</taxon>
        <taxon>Chytridiomycetes</taxon>
        <taxon>Chytridiales</taxon>
        <taxon>Chytriomycetaceae</taxon>
        <taxon>Rhizoclosmatium</taxon>
    </lineage>
</organism>